<dbReference type="AlphaFoldDB" id="N0B5D7"/>
<dbReference type="InterPro" id="IPR022742">
    <property type="entry name" value="Hydrolase_4"/>
</dbReference>
<dbReference type="SUPFAM" id="SSF53474">
    <property type="entry name" value="alpha/beta-Hydrolases"/>
    <property type="match status" value="1"/>
</dbReference>
<name>N0B5D7_9HYPH</name>
<evidence type="ECO:0000259" key="4">
    <source>
        <dbReference type="Pfam" id="PF12146"/>
    </source>
</evidence>
<evidence type="ECO:0000313" key="6">
    <source>
        <dbReference type="Proteomes" id="UP000005952"/>
    </source>
</evidence>
<dbReference type="HOGENOM" id="CLU_076594_1_0_5"/>
<feature type="active site" description="Charge relay system" evidence="2">
    <location>
        <position position="242"/>
    </location>
</feature>
<evidence type="ECO:0000256" key="1">
    <source>
        <dbReference type="ARBA" id="ARBA00022801"/>
    </source>
</evidence>
<keyword evidence="3" id="KW-1133">Transmembrane helix</keyword>
<dbReference type="InterPro" id="IPR050266">
    <property type="entry name" value="AB_hydrolase_sf"/>
</dbReference>
<organism evidence="5 6">
    <name type="scientific">Hyphomicrobium denitrificans 1NES1</name>
    <dbReference type="NCBI Taxonomy" id="670307"/>
    <lineage>
        <taxon>Bacteria</taxon>
        <taxon>Pseudomonadati</taxon>
        <taxon>Pseudomonadota</taxon>
        <taxon>Alphaproteobacteria</taxon>
        <taxon>Hyphomicrobiales</taxon>
        <taxon>Hyphomicrobiaceae</taxon>
        <taxon>Hyphomicrobium</taxon>
    </lineage>
</organism>
<feature type="domain" description="Serine aminopeptidase S33" evidence="4">
    <location>
        <begin position="16"/>
        <end position="248"/>
    </location>
</feature>
<dbReference type="GO" id="GO:0016020">
    <property type="term" value="C:membrane"/>
    <property type="evidence" value="ECO:0007669"/>
    <property type="project" value="TreeGrafter"/>
</dbReference>
<evidence type="ECO:0000256" key="2">
    <source>
        <dbReference type="PIRSR" id="PIRSR017388-1"/>
    </source>
</evidence>
<dbReference type="KEGG" id="hdt:HYPDE_28688"/>
<dbReference type="PIRSF" id="PIRSF017388">
    <property type="entry name" value="Esterase_lipase"/>
    <property type="match status" value="1"/>
</dbReference>
<keyword evidence="6" id="KW-1185">Reference proteome</keyword>
<feature type="active site" description="Nucleophile" evidence="2">
    <location>
        <position position="90"/>
    </location>
</feature>
<keyword evidence="1 5" id="KW-0378">Hydrolase</keyword>
<keyword evidence="3" id="KW-0472">Membrane</keyword>
<proteinExistence type="predicted"/>
<dbReference type="GO" id="GO:0052689">
    <property type="term" value="F:carboxylic ester hydrolase activity"/>
    <property type="evidence" value="ECO:0007669"/>
    <property type="project" value="InterPro"/>
</dbReference>
<dbReference type="OrthoDB" id="8476759at2"/>
<evidence type="ECO:0000256" key="3">
    <source>
        <dbReference type="SAM" id="Phobius"/>
    </source>
</evidence>
<reference evidence="5 6" key="1">
    <citation type="journal article" date="2013" name="Genome Announc.">
        <title>Genome sequences for three denitrifying bacterial strains isolated from a uranium- and nitrate-contaminated subsurface environment.</title>
        <authorList>
            <person name="Venkatramanan R."/>
            <person name="Prakash O."/>
            <person name="Woyke T."/>
            <person name="Chain P."/>
            <person name="Goodwin L.A."/>
            <person name="Watson D."/>
            <person name="Brooks S."/>
            <person name="Kostka J.E."/>
            <person name="Green S.J."/>
        </authorList>
    </citation>
    <scope>NUCLEOTIDE SEQUENCE [LARGE SCALE GENOMIC DNA]</scope>
    <source>
        <strain evidence="5 6">1NES1</strain>
    </source>
</reference>
<gene>
    <name evidence="5" type="ORF">HYPDE_28688</name>
</gene>
<protein>
    <submittedName>
        <fullName evidence="5">Alpha/beta hydrolase fold protein</fullName>
    </submittedName>
</protein>
<dbReference type="eggNOG" id="COG1647">
    <property type="taxonomic scope" value="Bacteria"/>
</dbReference>
<feature type="transmembrane region" description="Helical" evidence="3">
    <location>
        <begin position="83"/>
        <end position="101"/>
    </location>
</feature>
<sequence>MATDAGFKIKGGKVGILLLHRLCGTPVEMRFVASGLAKQGYTVHCPTLAGHCGSEDELKASSWTDWYRSAELALDDLKKDCDVVIAGGLSAGAVLAILLAAKKPTKVDATALLAPTLWLNGWMIPWYARLFRLVRFKWFANLFSFPHHDPHGIKDERIRDFIRRARASRSSAEAGNPATPGGAVFEHRQMVNAVRKLVAFVRQPTLIVHPLEDDYAAMSNATYLRDSLGGPVNLEVLDDCYHVVTVDRQRHLVVDAIDRFVANLIGVRVEAPGQRTALGKISAA</sequence>
<dbReference type="Gene3D" id="3.40.50.1820">
    <property type="entry name" value="alpha/beta hydrolase"/>
    <property type="match status" value="1"/>
</dbReference>
<dbReference type="STRING" id="670307.HYPDE_28688"/>
<dbReference type="Pfam" id="PF12146">
    <property type="entry name" value="Hydrolase_4"/>
    <property type="match status" value="1"/>
</dbReference>
<keyword evidence="3" id="KW-0812">Transmembrane</keyword>
<dbReference type="InterPro" id="IPR029058">
    <property type="entry name" value="AB_hydrolase_fold"/>
</dbReference>
<dbReference type="RefSeq" id="WP_015597454.1">
    <property type="nucleotide sequence ID" value="NC_021172.1"/>
</dbReference>
<evidence type="ECO:0000313" key="5">
    <source>
        <dbReference type="EMBL" id="AGK57417.1"/>
    </source>
</evidence>
<dbReference type="InterPro" id="IPR012354">
    <property type="entry name" value="Esterase_lipase"/>
</dbReference>
<dbReference type="EMBL" id="CP005587">
    <property type="protein sequence ID" value="AGK57417.1"/>
    <property type="molecule type" value="Genomic_DNA"/>
</dbReference>
<dbReference type="PANTHER" id="PTHR43798:SF31">
    <property type="entry name" value="AB HYDROLASE SUPERFAMILY PROTEIN YCLE"/>
    <property type="match status" value="1"/>
</dbReference>
<accession>N0B5D7</accession>
<feature type="transmembrane region" description="Helical" evidence="3">
    <location>
        <begin position="107"/>
        <end position="128"/>
    </location>
</feature>
<feature type="active site" description="Charge relay system" evidence="2">
    <location>
        <position position="213"/>
    </location>
</feature>
<dbReference type="PANTHER" id="PTHR43798">
    <property type="entry name" value="MONOACYLGLYCEROL LIPASE"/>
    <property type="match status" value="1"/>
</dbReference>
<dbReference type="Proteomes" id="UP000005952">
    <property type="component" value="Chromosome"/>
</dbReference>